<dbReference type="AlphaFoldDB" id="A0A9N9DY81"/>
<dbReference type="OrthoDB" id="2344771at2759"/>
<comment type="caution">
    <text evidence="2">The sequence shown here is derived from an EMBL/GenBank/DDBJ whole genome shotgun (WGS) entry which is preliminary data.</text>
</comment>
<protein>
    <submittedName>
        <fullName evidence="2">7690_t:CDS:1</fullName>
    </submittedName>
</protein>
<evidence type="ECO:0000256" key="1">
    <source>
        <dbReference type="SAM" id="Coils"/>
    </source>
</evidence>
<keyword evidence="1" id="KW-0175">Coiled coil</keyword>
<sequence length="588" mass="68772">MVQKKEFLNLRTCKMKAETNHCDNEEINNFDQNTMEIEFIKKLGSIDVYKYFTFAKENEIANQKIYSLRENNQILQQSLNKIKQSYEMKTKEYLKLSAVYNELYKDYTKVRSVYNQLVNETQVLKINAGNLNTLNKEEVEPLKSEKIQLPSKKETCEQGNKKNQGINNLNEEVESSKSETIQLQNKKEALEQDNKKSQEIINNMNEEVESLKTETIQLQNKEEIWEQGNKKNQEIIKNLNEEVESWKTETIQLQNVKVTWEQDNKKNQAIINNLNEKSESLQSEVIQYQSTRNVRWDDTDLNNSANLTKDIRKLQDSLCDFIFLKGKAYVVKKYNIQQLFKILKTRANINHKPSVSAALQQLVIKKIIRFYDEHMLQDRSRTYSTDNNTLEKRLVSCADNLTNMVKEFTNTREGNDNITGITEIKVRQEIYTMLGYRGFGYKGCRFILDLKRRLLKTLDNYRSINDSDSTISKEQDRAEEIVLGVIRILNFRLLTQEPVATIRWFENGEPLNETLMEWVSTDEDETNMVVDICAFPAIGVYLDDPTKRQIYTKAKVEICNMSNKISNASQEGIMRILKAYTNYNSLSL</sequence>
<accession>A0A9N9DY81</accession>
<evidence type="ECO:0000313" key="2">
    <source>
        <dbReference type="EMBL" id="CAG8652513.1"/>
    </source>
</evidence>
<keyword evidence="3" id="KW-1185">Reference proteome</keyword>
<dbReference type="Proteomes" id="UP000789831">
    <property type="component" value="Unassembled WGS sequence"/>
</dbReference>
<name>A0A9N9DY81_9GLOM</name>
<dbReference type="EMBL" id="CAJVPL010004912">
    <property type="protein sequence ID" value="CAG8652513.1"/>
    <property type="molecule type" value="Genomic_DNA"/>
</dbReference>
<proteinExistence type="predicted"/>
<organism evidence="2 3">
    <name type="scientific">Ambispora gerdemannii</name>
    <dbReference type="NCBI Taxonomy" id="144530"/>
    <lineage>
        <taxon>Eukaryota</taxon>
        <taxon>Fungi</taxon>
        <taxon>Fungi incertae sedis</taxon>
        <taxon>Mucoromycota</taxon>
        <taxon>Glomeromycotina</taxon>
        <taxon>Glomeromycetes</taxon>
        <taxon>Archaeosporales</taxon>
        <taxon>Ambisporaceae</taxon>
        <taxon>Ambispora</taxon>
    </lineage>
</organism>
<feature type="coiled-coil region" evidence="1">
    <location>
        <begin position="166"/>
        <end position="291"/>
    </location>
</feature>
<reference evidence="2" key="1">
    <citation type="submission" date="2021-06" db="EMBL/GenBank/DDBJ databases">
        <authorList>
            <person name="Kallberg Y."/>
            <person name="Tangrot J."/>
            <person name="Rosling A."/>
        </authorList>
    </citation>
    <scope>NUCLEOTIDE SEQUENCE</scope>
    <source>
        <strain evidence="2">MT106</strain>
    </source>
</reference>
<evidence type="ECO:0000313" key="3">
    <source>
        <dbReference type="Proteomes" id="UP000789831"/>
    </source>
</evidence>
<gene>
    <name evidence="2" type="ORF">AGERDE_LOCUS11461</name>
</gene>